<dbReference type="AlphaFoldDB" id="A0A1Q9AGU4"/>
<organism evidence="1 3">
    <name type="scientific">Xaviernesmea rhizosphaerae</name>
    <dbReference type="NCBI Taxonomy" id="1672749"/>
    <lineage>
        <taxon>Bacteria</taxon>
        <taxon>Pseudomonadati</taxon>
        <taxon>Pseudomonadota</taxon>
        <taxon>Alphaproteobacteria</taxon>
        <taxon>Hyphomicrobiales</taxon>
        <taxon>Rhizobiaceae</taxon>
        <taxon>Rhizobium/Agrobacterium group</taxon>
        <taxon>Xaviernesmea</taxon>
    </lineage>
</organism>
<reference evidence="1 3" key="1">
    <citation type="submission" date="2016-09" db="EMBL/GenBank/DDBJ databases">
        <title>Rhizobium sp. nov., a novel species isolated from the rice rhizosphere.</title>
        <authorList>
            <person name="Zhao J."/>
            <person name="Zhang X."/>
        </authorList>
    </citation>
    <scope>NUCLEOTIDE SEQUENCE [LARGE SCALE GENOMIC DNA]</scope>
    <source>
        <strain evidence="1 3">MH17</strain>
    </source>
</reference>
<reference evidence="2" key="2">
    <citation type="submission" date="2016-12" db="EMBL/GenBank/DDBJ databases">
        <authorList>
            <person name="Zhang X."/>
            <person name="Zhao J."/>
        </authorList>
    </citation>
    <scope>NUCLEOTIDE SEQUENCE</scope>
    <source>
        <strain evidence="2">RD15</strain>
    </source>
</reference>
<dbReference type="OrthoDB" id="963455at2"/>
<dbReference type="STRING" id="1672749.BJF92_15165"/>
<comment type="caution">
    <text evidence="1">The sequence shown here is derived from an EMBL/GenBank/DDBJ whole genome shotgun (WGS) entry which is preliminary data.</text>
</comment>
<dbReference type="Proteomes" id="UP000192652">
    <property type="component" value="Unassembled WGS sequence"/>
</dbReference>
<gene>
    <name evidence="1" type="ORF">BJF92_15165</name>
    <name evidence="2" type="ORF">BTR14_03340</name>
</gene>
<accession>A0A1Q9AGU4</accession>
<name>A0A1Q9AGU4_9HYPH</name>
<dbReference type="EMBL" id="MSPX01000002">
    <property type="protein sequence ID" value="OQP87614.1"/>
    <property type="molecule type" value="Genomic_DNA"/>
</dbReference>
<keyword evidence="4" id="KW-1185">Reference proteome</keyword>
<dbReference type="Proteomes" id="UP000186143">
    <property type="component" value="Unassembled WGS sequence"/>
</dbReference>
<evidence type="ECO:0000313" key="1">
    <source>
        <dbReference type="EMBL" id="OLP54331.1"/>
    </source>
</evidence>
<dbReference type="RefSeq" id="WP_075635874.1">
    <property type="nucleotide sequence ID" value="NZ_MKIO01000036.1"/>
</dbReference>
<proteinExistence type="predicted"/>
<evidence type="ECO:0000313" key="2">
    <source>
        <dbReference type="EMBL" id="OQP87614.1"/>
    </source>
</evidence>
<reference evidence="2 4" key="3">
    <citation type="journal article" date="2017" name="Antonie Van Leeuwenhoek">
        <title>Rhizobium rhizosphaerae sp. nov., a novel species isolated from rice rhizosphere.</title>
        <authorList>
            <person name="Zhao J.J."/>
            <person name="Zhang J."/>
            <person name="Zhang R.J."/>
            <person name="Zhang C.W."/>
            <person name="Yin H.Q."/>
            <person name="Zhang X.X."/>
        </authorList>
    </citation>
    <scope>NUCLEOTIDE SEQUENCE [LARGE SCALE GENOMIC DNA]</scope>
    <source>
        <strain evidence="2 4">RD15</strain>
    </source>
</reference>
<protein>
    <recommendedName>
        <fullName evidence="5">Antitoxin</fullName>
    </recommendedName>
</protein>
<evidence type="ECO:0008006" key="5">
    <source>
        <dbReference type="Google" id="ProtNLM"/>
    </source>
</evidence>
<dbReference type="EMBL" id="MKIO01000036">
    <property type="protein sequence ID" value="OLP54331.1"/>
    <property type="molecule type" value="Genomic_DNA"/>
</dbReference>
<evidence type="ECO:0000313" key="3">
    <source>
        <dbReference type="Proteomes" id="UP000186143"/>
    </source>
</evidence>
<evidence type="ECO:0000313" key="4">
    <source>
        <dbReference type="Proteomes" id="UP000192652"/>
    </source>
</evidence>
<sequence length="79" mass="8108">MKSVGAEELGPFAQTVLDELAGLKLPFIMTRHGQPVAIVSPLSQVASGGEILGALKGSVLSYTDALSPVGEPGDWDSLS</sequence>